<dbReference type="Pfam" id="PF13304">
    <property type="entry name" value="AAA_21"/>
    <property type="match status" value="1"/>
</dbReference>
<proteinExistence type="predicted"/>
<dbReference type="GO" id="GO:0005524">
    <property type="term" value="F:ATP binding"/>
    <property type="evidence" value="ECO:0007669"/>
    <property type="project" value="TreeGrafter"/>
</dbReference>
<gene>
    <name evidence="3" type="ORF">N864_00760</name>
</gene>
<dbReference type="InterPro" id="IPR050611">
    <property type="entry name" value="ABCF"/>
</dbReference>
<protein>
    <recommendedName>
        <fullName evidence="2">ATPase AAA-type core domain-containing protein</fullName>
    </recommendedName>
</protein>
<dbReference type="InterPro" id="IPR027417">
    <property type="entry name" value="P-loop_NTPase"/>
</dbReference>
<sequence length="105" mass="11324">MAEVRTLLAKFGLGAEHVARPARSLSMGERTRALMALFQGREVNTLVLDEPTNHLDVAAIEQLEAAVAAFSGTVLVVSHDVSLLSGIRLTHRWHVANGGVEKEVL</sequence>
<dbReference type="InterPro" id="IPR003959">
    <property type="entry name" value="ATPase_AAA_core"/>
</dbReference>
<dbReference type="AlphaFoldDB" id="W9GMK2"/>
<keyword evidence="4" id="KW-1185">Reference proteome</keyword>
<evidence type="ECO:0000313" key="3">
    <source>
        <dbReference type="EMBL" id="EWT06033.1"/>
    </source>
</evidence>
<dbReference type="PANTHER" id="PTHR19211">
    <property type="entry name" value="ATP-BINDING TRANSPORT PROTEIN-RELATED"/>
    <property type="match status" value="1"/>
</dbReference>
<name>W9GMK2_9MICO</name>
<dbReference type="EMBL" id="AWQS01000070">
    <property type="protein sequence ID" value="EWT06033.1"/>
    <property type="molecule type" value="Genomic_DNA"/>
</dbReference>
<dbReference type="PATRIC" id="fig|584657.3.peg.2077"/>
<dbReference type="SUPFAM" id="SSF52540">
    <property type="entry name" value="P-loop containing nucleoside triphosphate hydrolases"/>
    <property type="match status" value="1"/>
</dbReference>
<accession>W9GMK2</accession>
<comment type="caution">
    <text evidence="3">The sequence shown here is derived from an EMBL/GenBank/DDBJ whole genome shotgun (WGS) entry which is preliminary data.</text>
</comment>
<evidence type="ECO:0000259" key="2">
    <source>
        <dbReference type="Pfam" id="PF13304"/>
    </source>
</evidence>
<dbReference type="Gene3D" id="3.40.50.300">
    <property type="entry name" value="P-loop containing nucleotide triphosphate hydrolases"/>
    <property type="match status" value="1"/>
</dbReference>
<evidence type="ECO:0000313" key="4">
    <source>
        <dbReference type="Proteomes" id="UP000019494"/>
    </source>
</evidence>
<dbReference type="Proteomes" id="UP000019494">
    <property type="component" value="Unassembled WGS sequence"/>
</dbReference>
<evidence type="ECO:0000256" key="1">
    <source>
        <dbReference type="ARBA" id="ARBA00022737"/>
    </source>
</evidence>
<reference evidence="4" key="1">
    <citation type="submission" date="2013-08" db="EMBL/GenBank/DDBJ databases">
        <title>Intrasporangium oryzae NRRL B-24470.</title>
        <authorList>
            <person name="Liu H."/>
            <person name="Wang G."/>
        </authorList>
    </citation>
    <scope>NUCLEOTIDE SEQUENCE [LARGE SCALE GENOMIC DNA]</scope>
    <source>
        <strain evidence="4">Q5-1</strain>
    </source>
</reference>
<organism evidence="3 4">
    <name type="scientific">Intrasporangium chromatireducens Q5-1</name>
    <dbReference type="NCBI Taxonomy" id="584657"/>
    <lineage>
        <taxon>Bacteria</taxon>
        <taxon>Bacillati</taxon>
        <taxon>Actinomycetota</taxon>
        <taxon>Actinomycetes</taxon>
        <taxon>Micrococcales</taxon>
        <taxon>Intrasporangiaceae</taxon>
        <taxon>Intrasporangium</taxon>
    </lineage>
</organism>
<dbReference type="PANTHER" id="PTHR19211:SF123">
    <property type="entry name" value="ABC TRANSPORTER"/>
    <property type="match status" value="1"/>
</dbReference>
<keyword evidence="1" id="KW-0677">Repeat</keyword>
<feature type="domain" description="ATPase AAA-type core" evidence="2">
    <location>
        <begin position="20"/>
        <end position="85"/>
    </location>
</feature>